<dbReference type="EC" id="3.4.22.-" evidence="10"/>
<evidence type="ECO:0000256" key="1">
    <source>
        <dbReference type="ARBA" id="ARBA00010958"/>
    </source>
</evidence>
<dbReference type="GO" id="GO:0000423">
    <property type="term" value="P:mitophagy"/>
    <property type="evidence" value="ECO:0007669"/>
    <property type="project" value="TreeGrafter"/>
</dbReference>
<dbReference type="InterPro" id="IPR005078">
    <property type="entry name" value="Peptidase_C54"/>
</dbReference>
<keyword evidence="3 10" id="KW-0963">Cytoplasm</keyword>
<dbReference type="GO" id="GO:0015031">
    <property type="term" value="P:protein transport"/>
    <property type="evidence" value="ECO:0007669"/>
    <property type="project" value="UniProtKB-KW"/>
</dbReference>
<accession>A0A9N9BGQ1</accession>
<keyword evidence="8" id="KW-0072">Autophagy</keyword>
<keyword evidence="2" id="KW-0813">Transport</keyword>
<evidence type="ECO:0000256" key="6">
    <source>
        <dbReference type="ARBA" id="ARBA00022807"/>
    </source>
</evidence>
<sequence length="98" mass="10898">MSISVHRMEIIGCQLGKSIGELFGPFGPLTIRLGINNLNPIYYDALRSVGIAGIQLKKRGKPSSSYYFIGTQADELFYLDPHNSRPAIELKSNEQVIE</sequence>
<comment type="catalytic activity">
    <reaction evidence="9">
        <text>[protein]-C-terminal L-amino acid-glycyl-phosphatidylethanolamide + H2O = [protein]-C-terminal L-amino acid-glycine + a 1,2-diacyl-sn-glycero-3-phosphoethanolamine</text>
        <dbReference type="Rhea" id="RHEA:67548"/>
        <dbReference type="Rhea" id="RHEA-COMP:17323"/>
        <dbReference type="Rhea" id="RHEA-COMP:17324"/>
        <dbReference type="ChEBI" id="CHEBI:15377"/>
        <dbReference type="ChEBI" id="CHEBI:64612"/>
        <dbReference type="ChEBI" id="CHEBI:172940"/>
        <dbReference type="ChEBI" id="CHEBI:172941"/>
    </reaction>
    <physiologicalReaction direction="left-to-right" evidence="9">
        <dbReference type="Rhea" id="RHEA:67549"/>
    </physiologicalReaction>
</comment>
<evidence type="ECO:0000256" key="4">
    <source>
        <dbReference type="ARBA" id="ARBA00022670"/>
    </source>
</evidence>
<dbReference type="Proteomes" id="UP000789706">
    <property type="component" value="Unassembled WGS sequence"/>
</dbReference>
<evidence type="ECO:0000256" key="2">
    <source>
        <dbReference type="ARBA" id="ARBA00022448"/>
    </source>
</evidence>
<dbReference type="EMBL" id="CAJVPK010000975">
    <property type="protein sequence ID" value="CAG8563176.1"/>
    <property type="molecule type" value="Genomic_DNA"/>
</dbReference>
<keyword evidence="5 10" id="KW-0378">Hydrolase</keyword>
<dbReference type="GO" id="GO:0005634">
    <property type="term" value="C:nucleus"/>
    <property type="evidence" value="ECO:0007669"/>
    <property type="project" value="UniProtKB-SubCell"/>
</dbReference>
<dbReference type="GO" id="GO:0016485">
    <property type="term" value="P:protein processing"/>
    <property type="evidence" value="ECO:0007669"/>
    <property type="project" value="TreeGrafter"/>
</dbReference>
<dbReference type="GO" id="GO:0004197">
    <property type="term" value="F:cysteine-type endopeptidase activity"/>
    <property type="evidence" value="ECO:0007669"/>
    <property type="project" value="TreeGrafter"/>
</dbReference>
<dbReference type="GO" id="GO:0034727">
    <property type="term" value="P:piecemeal microautophagy of the nucleus"/>
    <property type="evidence" value="ECO:0007669"/>
    <property type="project" value="TreeGrafter"/>
</dbReference>
<dbReference type="GO" id="GO:0035973">
    <property type="term" value="P:aggrephagy"/>
    <property type="evidence" value="ECO:0007669"/>
    <property type="project" value="TreeGrafter"/>
</dbReference>
<keyword evidence="7" id="KW-0653">Protein transport</keyword>
<dbReference type="GO" id="GO:0005737">
    <property type="term" value="C:cytoplasm"/>
    <property type="evidence" value="ECO:0007669"/>
    <property type="project" value="UniProtKB-SubCell"/>
</dbReference>
<evidence type="ECO:0000313" key="13">
    <source>
        <dbReference type="Proteomes" id="UP000789706"/>
    </source>
</evidence>
<evidence type="ECO:0000256" key="5">
    <source>
        <dbReference type="ARBA" id="ARBA00022801"/>
    </source>
</evidence>
<dbReference type="GO" id="GO:0019786">
    <property type="term" value="F:protein-phosphatidylethanolamide deconjugating activity"/>
    <property type="evidence" value="ECO:0007669"/>
    <property type="project" value="InterPro"/>
</dbReference>
<evidence type="ECO:0000256" key="8">
    <source>
        <dbReference type="ARBA" id="ARBA00023006"/>
    </source>
</evidence>
<comment type="function">
    <text evidence="10">Required for selective autophagic degradation of the nucleus (nucleophagy) as well as for mitophagy which contributes to regulate mitochondrial quantity and quality by eliminating the mitochondria to a basal level to fulfill cellular energy requirements and preventing excess ROS production.</text>
</comment>
<keyword evidence="6" id="KW-0788">Thiol protease</keyword>
<dbReference type="PANTHER" id="PTHR22624:SF49">
    <property type="entry name" value="CYSTEINE PROTEASE"/>
    <property type="match status" value="1"/>
</dbReference>
<dbReference type="AlphaFoldDB" id="A0A9N9BGQ1"/>
<evidence type="ECO:0000256" key="9">
    <source>
        <dbReference type="ARBA" id="ARBA00029362"/>
    </source>
</evidence>
<comment type="subcellular location">
    <subcellularLocation>
        <location evidence="10">Nucleus</location>
    </subcellularLocation>
    <subcellularLocation>
        <location evidence="10">Cytoplasm</location>
    </subcellularLocation>
</comment>
<evidence type="ECO:0000256" key="10">
    <source>
        <dbReference type="RuleBase" id="RU363115"/>
    </source>
</evidence>
<name>A0A9N9BGQ1_9GLOM</name>
<evidence type="ECO:0000259" key="11">
    <source>
        <dbReference type="Pfam" id="PF03416"/>
    </source>
</evidence>
<dbReference type="InterPro" id="IPR046792">
    <property type="entry name" value="Peptidase_C54_cat"/>
</dbReference>
<dbReference type="InterPro" id="IPR038765">
    <property type="entry name" value="Papain-like_cys_pep_sf"/>
</dbReference>
<protein>
    <recommendedName>
        <fullName evidence="10">Cysteine protease</fullName>
        <ecNumber evidence="10">3.4.22.-</ecNumber>
    </recommendedName>
</protein>
<dbReference type="GO" id="GO:0000045">
    <property type="term" value="P:autophagosome assembly"/>
    <property type="evidence" value="ECO:0007669"/>
    <property type="project" value="TreeGrafter"/>
</dbReference>
<dbReference type="PANTHER" id="PTHR22624">
    <property type="entry name" value="CYSTEINE PROTEASE ATG4"/>
    <property type="match status" value="1"/>
</dbReference>
<reference evidence="12" key="1">
    <citation type="submission" date="2021-06" db="EMBL/GenBank/DDBJ databases">
        <authorList>
            <person name="Kallberg Y."/>
            <person name="Tangrot J."/>
            <person name="Rosling A."/>
        </authorList>
    </citation>
    <scope>NUCLEOTIDE SEQUENCE</scope>
    <source>
        <strain evidence="12">AZ414A</strain>
    </source>
</reference>
<evidence type="ECO:0000256" key="7">
    <source>
        <dbReference type="ARBA" id="ARBA00022927"/>
    </source>
</evidence>
<feature type="domain" description="Peptidase C54 catalytic" evidence="11">
    <location>
        <begin position="30"/>
        <end position="91"/>
    </location>
</feature>
<dbReference type="Pfam" id="PF03416">
    <property type="entry name" value="Peptidase_C54"/>
    <property type="match status" value="1"/>
</dbReference>
<keyword evidence="4 10" id="KW-0645">Protease</keyword>
<keyword evidence="10" id="KW-0539">Nucleus</keyword>
<comment type="caution">
    <text evidence="12">The sequence shown here is derived from an EMBL/GenBank/DDBJ whole genome shotgun (WGS) entry which is preliminary data.</text>
</comment>
<comment type="similarity">
    <text evidence="1 10">Belongs to the peptidase C54 family.</text>
</comment>
<organism evidence="12 13">
    <name type="scientific">Diversispora eburnea</name>
    <dbReference type="NCBI Taxonomy" id="1213867"/>
    <lineage>
        <taxon>Eukaryota</taxon>
        <taxon>Fungi</taxon>
        <taxon>Fungi incertae sedis</taxon>
        <taxon>Mucoromycota</taxon>
        <taxon>Glomeromycotina</taxon>
        <taxon>Glomeromycetes</taxon>
        <taxon>Diversisporales</taxon>
        <taxon>Diversisporaceae</taxon>
        <taxon>Diversispora</taxon>
    </lineage>
</organism>
<gene>
    <name evidence="12" type="ORF">DEBURN_LOCUS7692</name>
</gene>
<dbReference type="SUPFAM" id="SSF54001">
    <property type="entry name" value="Cysteine proteinases"/>
    <property type="match status" value="1"/>
</dbReference>
<proteinExistence type="inferred from homology"/>
<dbReference type="OrthoDB" id="2960936at2759"/>
<evidence type="ECO:0000313" key="12">
    <source>
        <dbReference type="EMBL" id="CAG8563176.1"/>
    </source>
</evidence>
<keyword evidence="13" id="KW-1185">Reference proteome</keyword>
<evidence type="ECO:0000256" key="3">
    <source>
        <dbReference type="ARBA" id="ARBA00022490"/>
    </source>
</evidence>